<dbReference type="InterPro" id="IPR006847">
    <property type="entry name" value="IF2_N"/>
</dbReference>
<protein>
    <recommendedName>
        <fullName evidence="2 8">Translation initiation factor IF-2</fullName>
    </recommendedName>
</protein>
<dbReference type="InterPro" id="IPR013575">
    <property type="entry name" value="IF2_assoc_dom_bac"/>
</dbReference>
<gene>
    <name evidence="8" type="primary">infB</name>
    <name evidence="12" type="ordered locus">Zymop_0661</name>
</gene>
<comment type="subcellular location">
    <subcellularLocation>
        <location evidence="8">Cytoplasm</location>
    </subcellularLocation>
</comment>
<feature type="compositionally biased region" description="Polar residues" evidence="10">
    <location>
        <begin position="26"/>
        <end position="39"/>
    </location>
</feature>
<feature type="region of interest" description="Disordered" evidence="10">
    <location>
        <begin position="263"/>
        <end position="285"/>
    </location>
</feature>
<dbReference type="SUPFAM" id="SSF50447">
    <property type="entry name" value="Translation proteins"/>
    <property type="match status" value="2"/>
</dbReference>
<dbReference type="GO" id="GO:0003743">
    <property type="term" value="F:translation initiation factor activity"/>
    <property type="evidence" value="ECO:0007669"/>
    <property type="project" value="UniProtKB-UniRule"/>
</dbReference>
<dbReference type="GO" id="GO:0005525">
    <property type="term" value="F:GTP binding"/>
    <property type="evidence" value="ECO:0007669"/>
    <property type="project" value="UniProtKB-KW"/>
</dbReference>
<feature type="compositionally biased region" description="Polar residues" evidence="10">
    <location>
        <begin position="184"/>
        <end position="196"/>
    </location>
</feature>
<dbReference type="HOGENOM" id="CLU_006301_10_1_5"/>
<feature type="compositionally biased region" description="Basic and acidic residues" evidence="10">
    <location>
        <begin position="306"/>
        <end position="323"/>
    </location>
</feature>
<dbReference type="PANTHER" id="PTHR43381:SF5">
    <property type="entry name" value="TR-TYPE G DOMAIN-CONTAINING PROTEIN"/>
    <property type="match status" value="1"/>
</dbReference>
<keyword evidence="4 8" id="KW-0396">Initiation factor</keyword>
<accession>F8ERY8</accession>
<dbReference type="Proteomes" id="UP000000491">
    <property type="component" value="Chromosome"/>
</dbReference>
<evidence type="ECO:0000256" key="4">
    <source>
        <dbReference type="ARBA" id="ARBA00022540"/>
    </source>
</evidence>
<evidence type="ECO:0000256" key="7">
    <source>
        <dbReference type="ARBA" id="ARBA00023134"/>
    </source>
</evidence>
<feature type="region of interest" description="Disordered" evidence="10">
    <location>
        <begin position="1"/>
        <end position="66"/>
    </location>
</feature>
<keyword evidence="7 8" id="KW-0342">GTP-binding</keyword>
<keyword evidence="3 8" id="KW-0963">Cytoplasm</keyword>
<dbReference type="EMBL" id="CP002865">
    <property type="protein sequence ID" value="AEI37563.1"/>
    <property type="molecule type" value="Genomic_DNA"/>
</dbReference>
<evidence type="ECO:0000256" key="6">
    <source>
        <dbReference type="ARBA" id="ARBA00022917"/>
    </source>
</evidence>
<dbReference type="GO" id="GO:0003924">
    <property type="term" value="F:GTPase activity"/>
    <property type="evidence" value="ECO:0007669"/>
    <property type="project" value="UniProtKB-UniRule"/>
</dbReference>
<dbReference type="InterPro" id="IPR000795">
    <property type="entry name" value="T_Tr_GTP-bd_dom"/>
</dbReference>
<dbReference type="Gene3D" id="2.40.30.10">
    <property type="entry name" value="Translation factors"/>
    <property type="match status" value="2"/>
</dbReference>
<dbReference type="FunFam" id="3.40.50.300:FF:000019">
    <property type="entry name" value="Translation initiation factor IF-2"/>
    <property type="match status" value="1"/>
</dbReference>
<dbReference type="Pfam" id="PF00009">
    <property type="entry name" value="GTP_EFTU"/>
    <property type="match status" value="1"/>
</dbReference>
<evidence type="ECO:0000256" key="1">
    <source>
        <dbReference type="ARBA" id="ARBA00007733"/>
    </source>
</evidence>
<dbReference type="InterPro" id="IPR015760">
    <property type="entry name" value="TIF_IF2"/>
</dbReference>
<dbReference type="InterPro" id="IPR005225">
    <property type="entry name" value="Small_GTP-bd"/>
</dbReference>
<evidence type="ECO:0000256" key="3">
    <source>
        <dbReference type="ARBA" id="ARBA00022490"/>
    </source>
</evidence>
<evidence type="ECO:0000256" key="10">
    <source>
        <dbReference type="SAM" id="MobiDB-lite"/>
    </source>
</evidence>
<reference evidence="12 13" key="1">
    <citation type="journal article" date="2011" name="J. Bacteriol.">
        <title>Genome sequence of the ethanol-producing Zymomonas mobilis subsp. pomaceae lectotype strain ATCC 29192.</title>
        <authorList>
            <person name="Kouvelis V.N."/>
            <person name="Davenport K.W."/>
            <person name="Brettin T.S."/>
            <person name="Bruce D."/>
            <person name="Detter C."/>
            <person name="Han C.S."/>
            <person name="Nolan M."/>
            <person name="Tapia R."/>
            <person name="Damoulaki A."/>
            <person name="Kyrpides N.C."/>
            <person name="Typas M.A."/>
            <person name="Pappas K.M."/>
        </authorList>
    </citation>
    <scope>NUCLEOTIDE SEQUENCE [LARGE SCALE GENOMIC DNA]</scope>
    <source>
        <strain evidence="13">ATCC 29192 / DSM 22645 / JCM 10191 / CCUG 17912 / NBRC 13757 / NCIMB 11200 / NRRL B-4491 / Barker I</strain>
    </source>
</reference>
<name>F8ERY8_ZYMMT</name>
<feature type="compositionally biased region" description="Basic and acidic residues" evidence="10">
    <location>
        <begin position="172"/>
        <end position="182"/>
    </location>
</feature>
<dbReference type="Pfam" id="PF08364">
    <property type="entry name" value="IF2_assoc"/>
    <property type="match status" value="1"/>
</dbReference>
<dbReference type="SUPFAM" id="SSF52156">
    <property type="entry name" value="Initiation factor IF2/eIF5b, domain 3"/>
    <property type="match status" value="1"/>
</dbReference>
<feature type="compositionally biased region" description="Low complexity" evidence="10">
    <location>
        <begin position="141"/>
        <end position="151"/>
    </location>
</feature>
<dbReference type="Pfam" id="PF22042">
    <property type="entry name" value="EF-G_D2"/>
    <property type="match status" value="1"/>
</dbReference>
<dbReference type="PROSITE" id="PS51722">
    <property type="entry name" value="G_TR_2"/>
    <property type="match status" value="1"/>
</dbReference>
<feature type="region of interest" description="Disordered" evidence="10">
    <location>
        <begin position="118"/>
        <end position="243"/>
    </location>
</feature>
<dbReference type="KEGG" id="zmp:Zymop_0661"/>
<dbReference type="InterPro" id="IPR009000">
    <property type="entry name" value="Transl_B-barrel_sf"/>
</dbReference>
<dbReference type="HAMAP" id="MF_00100_B">
    <property type="entry name" value="IF_2_B"/>
    <property type="match status" value="1"/>
</dbReference>
<evidence type="ECO:0000259" key="11">
    <source>
        <dbReference type="PROSITE" id="PS51722"/>
    </source>
</evidence>
<feature type="compositionally biased region" description="Basic and acidic residues" evidence="10">
    <location>
        <begin position="351"/>
        <end position="360"/>
    </location>
</feature>
<dbReference type="InterPro" id="IPR023115">
    <property type="entry name" value="TIF_IF2_dom3"/>
</dbReference>
<dbReference type="Gene3D" id="3.40.50.300">
    <property type="entry name" value="P-loop containing nucleotide triphosphate hydrolases"/>
    <property type="match status" value="1"/>
</dbReference>
<dbReference type="SUPFAM" id="SSF52540">
    <property type="entry name" value="P-loop containing nucleoside triphosphate hydrolases"/>
    <property type="match status" value="1"/>
</dbReference>
<feature type="domain" description="Tr-type G" evidence="11">
    <location>
        <begin position="524"/>
        <end position="694"/>
    </location>
</feature>
<dbReference type="Gene3D" id="3.40.50.10050">
    <property type="entry name" value="Translation initiation factor IF- 2, domain 3"/>
    <property type="match status" value="1"/>
</dbReference>
<comment type="caution">
    <text evidence="8">Lacks conserved residue(s) required for the propagation of feature annotation.</text>
</comment>
<organism evidence="12 13">
    <name type="scientific">Zymomonas mobilis subsp. pomaceae (strain ATCC 29192 / DSM 22645 / JCM 10191 / CCUG 17912 / NBRC 13757 / NCIMB 11200 / NRRL B-4491 / Barker I)</name>
    <dbReference type="NCBI Taxonomy" id="579138"/>
    <lineage>
        <taxon>Bacteria</taxon>
        <taxon>Pseudomonadati</taxon>
        <taxon>Pseudomonadota</taxon>
        <taxon>Alphaproteobacteria</taxon>
        <taxon>Sphingomonadales</taxon>
        <taxon>Zymomonadaceae</taxon>
        <taxon>Zymomonas</taxon>
    </lineage>
</organism>
<evidence type="ECO:0000256" key="2">
    <source>
        <dbReference type="ARBA" id="ARBA00020675"/>
    </source>
</evidence>
<evidence type="ECO:0000313" key="13">
    <source>
        <dbReference type="Proteomes" id="UP000000491"/>
    </source>
</evidence>
<dbReference type="CDD" id="cd01887">
    <property type="entry name" value="IF2_eIF5B"/>
    <property type="match status" value="1"/>
</dbReference>
<dbReference type="InterPro" id="IPR044145">
    <property type="entry name" value="IF2_II"/>
</dbReference>
<evidence type="ECO:0000256" key="5">
    <source>
        <dbReference type="ARBA" id="ARBA00022741"/>
    </source>
</evidence>
<dbReference type="InterPro" id="IPR036925">
    <property type="entry name" value="TIF_IF2_dom3_sf"/>
</dbReference>
<feature type="compositionally biased region" description="Low complexity" evidence="10">
    <location>
        <begin position="361"/>
        <end position="376"/>
    </location>
</feature>
<proteinExistence type="inferred from homology"/>
<dbReference type="NCBIfam" id="TIGR00231">
    <property type="entry name" value="small_GTP"/>
    <property type="match status" value="1"/>
</dbReference>
<sequence>MSDNDKPKLGMRAPLGVKRTVETSKVKQSFSHGRSNTVIVETKRRRVINKPGASDTAVEKAATPETVKETEQAAVASQNKDIKVTQTIEKTETTASVAPTAVEKPAVQKPVETEMLITEAAPKTASVEPAAKKTEAEKAPIEAAKPATETKATVEKAQVEKASAPKATAVKSADKAPKKAGERTTANSGNNRNQPNRAQDGRGRQGARGQGQGQKNQPARSGGGQRAPQRTLPHRDLASRQELQAKLLREAEDARLQALEEARRREDRLKLEADQEEQRRIEEKRRLEMEAKIEAEKQAEIAEIQEKEKAEAKARAKAEKEARAAAAPQKTAEAEDKGRRHPPKTGAAKPRTAEEGRTTETPRTTTVPRRFTPVAPARREPARPAMRDRKGEDRRQSGKLTVTKALSGDEGGARARSLAALRRAREKDKRANQNRAQQVRQVRDVVVPEAITVQELANRMAERGADLVKALFKMGVAVTLTQTIDQDTAELLVTEFGHNIKRVSDSDVEIDTLSDVDPEETLKERPPVVTIMGHVDHGKTSLLDALRGSDVARGEAGGITQHIGAYQIQVPSGAKITLLDTPGHEAFSEMRARGANVTDIVIVVVAGDDGLRPQTVEAIDHARAANVPIIIAINKMDKPDANAQRVREALLQYNVQVEEMGGDVQDVEISAAKKTGLDDLIDKILLQAEMLDLKANPDRSAEGTVVEAKLDRGRGPVATILVRRGTLKVGDIFVVGEFSGRVRAMTDAQGRNQQEAGPSMPVEVLGLSGVPQAGDTLSVVESEARAREVASYRAELALRKRTTAAPASLESMFSALKDKQAVEYPLLIKADTQGSVEAIAGALNKISNEDIRVRILHQGVGGITESDVSLAAASGAPIIGFHVRPNSKARDIARRDGVALKFYDVIYDLIDEIKAAMAGKLGPEYFETVVGQAEIREVFSAGKHGRAAGLLVLEGFIRQKLRARVLRNDVIIYNGSIASLRRFKDDVSEVRAGLECGITLEGSIDIKAGDTIETFEVEERERTL</sequence>
<dbReference type="FunFam" id="2.40.30.10:FF:000008">
    <property type="entry name" value="Translation initiation factor IF-2"/>
    <property type="match status" value="1"/>
</dbReference>
<dbReference type="NCBIfam" id="TIGR00487">
    <property type="entry name" value="IF-2"/>
    <property type="match status" value="1"/>
</dbReference>
<feature type="region of interest" description="Disordered" evidence="10">
    <location>
        <begin position="306"/>
        <end position="416"/>
    </location>
</feature>
<dbReference type="FunFam" id="2.40.30.10:FF:000007">
    <property type="entry name" value="Translation initiation factor IF-2"/>
    <property type="match status" value="1"/>
</dbReference>
<dbReference type="InterPro" id="IPR027417">
    <property type="entry name" value="P-loop_NTPase"/>
</dbReference>
<evidence type="ECO:0000313" key="12">
    <source>
        <dbReference type="EMBL" id="AEI37563.1"/>
    </source>
</evidence>
<dbReference type="Pfam" id="PF11987">
    <property type="entry name" value="IF-2"/>
    <property type="match status" value="1"/>
</dbReference>
<dbReference type="FunFam" id="3.40.50.10050:FF:000001">
    <property type="entry name" value="Translation initiation factor IF-2"/>
    <property type="match status" value="1"/>
</dbReference>
<dbReference type="CDD" id="cd03702">
    <property type="entry name" value="IF2_mtIF2_II"/>
    <property type="match status" value="1"/>
</dbReference>
<dbReference type="AlphaFoldDB" id="F8ERY8"/>
<keyword evidence="6 8" id="KW-0648">Protein biosynthesis</keyword>
<dbReference type="eggNOG" id="COG0532">
    <property type="taxonomic scope" value="Bacteria"/>
</dbReference>
<dbReference type="PANTHER" id="PTHR43381">
    <property type="entry name" value="TRANSLATION INITIATION FACTOR IF-2-RELATED"/>
    <property type="match status" value="1"/>
</dbReference>
<feature type="compositionally biased region" description="Basic and acidic residues" evidence="10">
    <location>
        <begin position="377"/>
        <end position="396"/>
    </location>
</feature>
<feature type="binding site" evidence="8">
    <location>
        <begin position="634"/>
        <end position="637"/>
    </location>
    <ligand>
        <name>GTP</name>
        <dbReference type="ChEBI" id="CHEBI:37565"/>
    </ligand>
</feature>
<dbReference type="CDD" id="cd03692">
    <property type="entry name" value="mtIF2_IVc"/>
    <property type="match status" value="1"/>
</dbReference>
<dbReference type="InterPro" id="IPR000178">
    <property type="entry name" value="TF_IF2_bacterial-like"/>
</dbReference>
<dbReference type="PROSITE" id="PS01176">
    <property type="entry name" value="IF2"/>
    <property type="match status" value="1"/>
</dbReference>
<dbReference type="STRING" id="579138.Zymop_0661"/>
<evidence type="ECO:0000256" key="9">
    <source>
        <dbReference type="RuleBase" id="RU000644"/>
    </source>
</evidence>
<comment type="similarity">
    <text evidence="1 8 9">Belongs to the TRAFAC class translation factor GTPase superfamily. Classic translation factor GTPase family. IF-2 subfamily.</text>
</comment>
<evidence type="ECO:0000256" key="8">
    <source>
        <dbReference type="HAMAP-Rule" id="MF_00100"/>
    </source>
</evidence>
<comment type="function">
    <text evidence="8 9">One of the essential components for the initiation of protein synthesis. Protects formylmethionyl-tRNA from spontaneous hydrolysis and promotes its binding to the 30S ribosomal subunits. Also involved in the hydrolysis of GTP during the formation of the 70S ribosomal complex.</text>
</comment>
<keyword evidence="5 8" id="KW-0547">Nucleotide-binding</keyword>
<feature type="binding site" evidence="8">
    <location>
        <begin position="580"/>
        <end position="584"/>
    </location>
    <ligand>
        <name>GTP</name>
        <dbReference type="ChEBI" id="CHEBI:37565"/>
    </ligand>
</feature>
<dbReference type="Pfam" id="PF04760">
    <property type="entry name" value="IF2_N"/>
    <property type="match status" value="1"/>
</dbReference>
<dbReference type="InterPro" id="IPR053905">
    <property type="entry name" value="EF-G-like_DII"/>
</dbReference>
<feature type="binding site" evidence="8">
    <location>
        <begin position="533"/>
        <end position="540"/>
    </location>
    <ligand>
        <name>GTP</name>
        <dbReference type="ChEBI" id="CHEBI:37565"/>
    </ligand>
</feature>
<feature type="compositionally biased region" description="Basic and acidic residues" evidence="10">
    <location>
        <begin position="130"/>
        <end position="140"/>
    </location>
</feature>
<dbReference type="GO" id="GO:0005829">
    <property type="term" value="C:cytosol"/>
    <property type="evidence" value="ECO:0007669"/>
    <property type="project" value="TreeGrafter"/>
</dbReference>
<dbReference type="PATRIC" id="fig|579138.3.peg.696"/>